<sequence>MSGKPAARQGDAVTCPACGKAIVASGLSDVTFEHQPAARAGDTCTCGAPLTRDVSSTVLINGRPALFMGSSAENGGVIISGAGTVVIGDQVAPADFEPPSSMPGAPLAPPATPATPSTWREEPGDPAPLGLEEEDEEEELEEPAQQAVTLRIGVFFDGTGNNLGNSALVAGCFARDVDLEHAAEDIRTFCARYGFDGKGSSPDNSYGNDKSNVARLYELYRDDSQLVLERGEREATLRVYVEGIGTRSGQTDSLYGQATGLGATGVVARVKQSPQLLIEQLGLFRRNNPDVVVSRIEFDVFGFSRGAAAARHFVNDVLKGDSSLIANALPSGSPGLSEGFAWRPGVDVALNFIGLFDTVAGIVSLRDGDFGAHNAANPGVNLRLTPDMARKIVHLVARDEVRHNFALNSAGAADIRLPGVHSDVGGGYLPRAPERVLLSKPRSLTVSRDTLPERSHPYRATQLESQNHHWFLLESRGLPLQVVLWETELPYRPKIDPFPEKRVHAALISNRVVLGDLALIYLRIMRELGVRNGVPFDPIDDYDRQLALPDELKPIAAKLMAYALGQSPSLGLTEREEALLYTRYIHQSAHWNAAVGRNGSDLDTVFVNRPADNHQRVIYPNE</sequence>
<dbReference type="Pfam" id="PF05488">
    <property type="entry name" value="PAAR_motif"/>
    <property type="match status" value="1"/>
</dbReference>
<keyword evidence="3" id="KW-1185">Reference proteome</keyword>
<accession>A0A1G9GLW5</accession>
<dbReference type="EMBL" id="FNFD01000013">
    <property type="protein sequence ID" value="SDL01664.1"/>
    <property type="molecule type" value="Genomic_DNA"/>
</dbReference>
<evidence type="ECO:0000256" key="1">
    <source>
        <dbReference type="SAM" id="MobiDB-lite"/>
    </source>
</evidence>
<dbReference type="InterPro" id="IPR008727">
    <property type="entry name" value="PAAR_motif"/>
</dbReference>
<dbReference type="Gene3D" id="2.60.200.60">
    <property type="match status" value="2"/>
</dbReference>
<proteinExistence type="predicted"/>
<reference evidence="2 3" key="1">
    <citation type="submission" date="2016-10" db="EMBL/GenBank/DDBJ databases">
        <authorList>
            <person name="de Groot N.N."/>
        </authorList>
    </citation>
    <scope>NUCLEOTIDE SEQUENCE [LARGE SCALE GENOMIC DNA]</scope>
    <source>
        <strain evidence="2 3">JCM 21544</strain>
    </source>
</reference>
<dbReference type="AlphaFoldDB" id="A0A1G9GLW5"/>
<dbReference type="RefSeq" id="WP_084335923.1">
    <property type="nucleotide sequence ID" value="NZ_FNFD01000013.1"/>
</dbReference>
<dbReference type="Proteomes" id="UP000198706">
    <property type="component" value="Unassembled WGS sequence"/>
</dbReference>
<dbReference type="PANTHER" id="PTHR33840">
    <property type="match status" value="1"/>
</dbReference>
<evidence type="ECO:0000313" key="3">
    <source>
        <dbReference type="Proteomes" id="UP000198706"/>
    </source>
</evidence>
<gene>
    <name evidence="2" type="ORF">SAMN05216186_11374</name>
</gene>
<organism evidence="2 3">
    <name type="scientific">Pseudomonas indica</name>
    <dbReference type="NCBI Taxonomy" id="137658"/>
    <lineage>
        <taxon>Bacteria</taxon>
        <taxon>Pseudomonadati</taxon>
        <taxon>Pseudomonadota</taxon>
        <taxon>Gammaproteobacteria</taxon>
        <taxon>Pseudomonadales</taxon>
        <taxon>Pseudomonadaceae</taxon>
        <taxon>Pseudomonas</taxon>
    </lineage>
</organism>
<protein>
    <submittedName>
        <fullName evidence="2">Type VI secretion system secreted protein VgrG</fullName>
    </submittedName>
</protein>
<dbReference type="STRING" id="137658.SAMN05216186_11374"/>
<dbReference type="PANTHER" id="PTHR33840:SF1">
    <property type="entry name" value="TLE1 PHOSPHOLIPASE DOMAIN-CONTAINING PROTEIN"/>
    <property type="match status" value="1"/>
</dbReference>
<evidence type="ECO:0000313" key="2">
    <source>
        <dbReference type="EMBL" id="SDL01664.1"/>
    </source>
</evidence>
<feature type="region of interest" description="Disordered" evidence="1">
    <location>
        <begin position="95"/>
        <end position="138"/>
    </location>
</feature>
<name>A0A1G9GLW5_9PSED</name>